<evidence type="ECO:0000256" key="1">
    <source>
        <dbReference type="SAM" id="Phobius"/>
    </source>
</evidence>
<name>A0A1I4XW70_9FLAO</name>
<keyword evidence="1" id="KW-0472">Membrane</keyword>
<feature type="transmembrane region" description="Helical" evidence="1">
    <location>
        <begin position="108"/>
        <end position="127"/>
    </location>
</feature>
<dbReference type="Proteomes" id="UP000199036">
    <property type="component" value="Unassembled WGS sequence"/>
</dbReference>
<evidence type="ECO:0008006" key="4">
    <source>
        <dbReference type="Google" id="ProtNLM"/>
    </source>
</evidence>
<feature type="transmembrane region" description="Helical" evidence="1">
    <location>
        <begin position="148"/>
        <end position="168"/>
    </location>
</feature>
<evidence type="ECO:0000313" key="2">
    <source>
        <dbReference type="EMBL" id="SFN30161.1"/>
    </source>
</evidence>
<keyword evidence="1" id="KW-0812">Transmembrane</keyword>
<feature type="transmembrane region" description="Helical" evidence="1">
    <location>
        <begin position="227"/>
        <end position="246"/>
    </location>
</feature>
<keyword evidence="1" id="KW-1133">Transmembrane helix</keyword>
<dbReference type="PANTHER" id="PTHR33802">
    <property type="entry name" value="SI:CH211-161H7.5-RELATED"/>
    <property type="match status" value="1"/>
</dbReference>
<dbReference type="Gene3D" id="1.20.1260.100">
    <property type="entry name" value="TspO/MBR protein"/>
    <property type="match status" value="1"/>
</dbReference>
<dbReference type="InterPro" id="IPR038330">
    <property type="entry name" value="TspO/MBR-related_sf"/>
</dbReference>
<dbReference type="AlphaFoldDB" id="A0A1I4XW70"/>
<dbReference type="RefSeq" id="WP_091519409.1">
    <property type="nucleotide sequence ID" value="NZ_FOVI01000003.1"/>
</dbReference>
<dbReference type="STRING" id="913024.SAMN05421741_103181"/>
<dbReference type="PANTHER" id="PTHR33802:SF1">
    <property type="entry name" value="XK-RELATED PROTEIN"/>
    <property type="match status" value="1"/>
</dbReference>
<dbReference type="OrthoDB" id="5189031at2"/>
<feature type="transmembrane region" description="Helical" evidence="1">
    <location>
        <begin position="82"/>
        <end position="102"/>
    </location>
</feature>
<reference evidence="3" key="1">
    <citation type="submission" date="2016-10" db="EMBL/GenBank/DDBJ databases">
        <authorList>
            <person name="Varghese N."/>
            <person name="Submissions S."/>
        </authorList>
    </citation>
    <scope>NUCLEOTIDE SEQUENCE [LARGE SCALE GENOMIC DNA]</scope>
    <source>
        <strain evidence="3">DS-12</strain>
    </source>
</reference>
<gene>
    <name evidence="2" type="ORF">SAMN05421741_103181</name>
</gene>
<keyword evidence="3" id="KW-1185">Reference proteome</keyword>
<feature type="transmembrane region" description="Helical" evidence="1">
    <location>
        <begin position="7"/>
        <end position="24"/>
    </location>
</feature>
<protein>
    <recommendedName>
        <fullName evidence="4">Tryptophan-rich sensory protein</fullName>
    </recommendedName>
</protein>
<sequence>MQKSTILYINFASLITTILVNYLFNSRIINGNTVKTVSDRYENMFTPADYAFGIWGVIYLLLTTHFIYCFYLLKKNSGEAQIINKVGLLFAVTSLINCLWIYFWLNDFIGICLLLMIVLLYVLTTMLTRITPKKEPTTLTQLITTTPFTLYGGWVCVAMIANAAAFLVKLGWKHTLEDELWTILLIIIAGFINILLSWMYRAVAFGLAGAWGLSAVALNNLDNNYTVSVVGILTATAILSTCFYIGTRKLTSKQSALQTS</sequence>
<organism evidence="2 3">
    <name type="scientific">Paenimyroides ummariense</name>
    <dbReference type="NCBI Taxonomy" id="913024"/>
    <lineage>
        <taxon>Bacteria</taxon>
        <taxon>Pseudomonadati</taxon>
        <taxon>Bacteroidota</taxon>
        <taxon>Flavobacteriia</taxon>
        <taxon>Flavobacteriales</taxon>
        <taxon>Flavobacteriaceae</taxon>
        <taxon>Paenimyroides</taxon>
    </lineage>
</organism>
<feature type="transmembrane region" description="Helical" evidence="1">
    <location>
        <begin position="180"/>
        <end position="196"/>
    </location>
</feature>
<accession>A0A1I4XW70</accession>
<evidence type="ECO:0000313" key="3">
    <source>
        <dbReference type="Proteomes" id="UP000199036"/>
    </source>
</evidence>
<dbReference type="EMBL" id="FOVI01000003">
    <property type="protein sequence ID" value="SFN30161.1"/>
    <property type="molecule type" value="Genomic_DNA"/>
</dbReference>
<proteinExistence type="predicted"/>
<feature type="transmembrane region" description="Helical" evidence="1">
    <location>
        <begin position="50"/>
        <end position="73"/>
    </location>
</feature>